<keyword evidence="2" id="KW-0547">Nucleotide-binding</keyword>
<evidence type="ECO:0000256" key="4">
    <source>
        <dbReference type="ARBA" id="ARBA00022806"/>
    </source>
</evidence>
<keyword evidence="10" id="KW-0540">Nuclease</keyword>
<dbReference type="PANTHER" id="PTHR43788:SF8">
    <property type="entry name" value="DNA-BINDING PROTEIN SMUBP-2"/>
    <property type="match status" value="1"/>
</dbReference>
<evidence type="ECO:0000256" key="3">
    <source>
        <dbReference type="ARBA" id="ARBA00022801"/>
    </source>
</evidence>
<dbReference type="Pfam" id="PF18741">
    <property type="entry name" value="MTES_1575"/>
    <property type="match status" value="1"/>
</dbReference>
<evidence type="ECO:0000313" key="10">
    <source>
        <dbReference type="EMBL" id="RQT29963.1"/>
    </source>
</evidence>
<evidence type="ECO:0000256" key="6">
    <source>
        <dbReference type="SAM" id="Coils"/>
    </source>
</evidence>
<dbReference type="GO" id="GO:0004519">
    <property type="term" value="F:endonuclease activity"/>
    <property type="evidence" value="ECO:0007669"/>
    <property type="project" value="UniProtKB-KW"/>
</dbReference>
<feature type="domain" description="Restriction endonuclease type II-like" evidence="9">
    <location>
        <begin position="1380"/>
        <end position="1472"/>
    </location>
</feature>
<proteinExistence type="inferred from homology"/>
<evidence type="ECO:0000259" key="7">
    <source>
        <dbReference type="Pfam" id="PF13086"/>
    </source>
</evidence>
<organism evidence="10 11">
    <name type="scientific">Burkholderia contaminans</name>
    <dbReference type="NCBI Taxonomy" id="488447"/>
    <lineage>
        <taxon>Bacteria</taxon>
        <taxon>Pseudomonadati</taxon>
        <taxon>Pseudomonadota</taxon>
        <taxon>Betaproteobacteria</taxon>
        <taxon>Burkholderiales</taxon>
        <taxon>Burkholderiaceae</taxon>
        <taxon>Burkholderia</taxon>
        <taxon>Burkholderia cepacia complex</taxon>
    </lineage>
</organism>
<dbReference type="GO" id="GO:0016787">
    <property type="term" value="F:hydrolase activity"/>
    <property type="evidence" value="ECO:0007669"/>
    <property type="project" value="UniProtKB-KW"/>
</dbReference>
<dbReference type="InterPro" id="IPR047187">
    <property type="entry name" value="SF1_C_Upf1"/>
</dbReference>
<dbReference type="Gene3D" id="3.40.960.10">
    <property type="entry name" value="VSR Endonuclease"/>
    <property type="match status" value="1"/>
</dbReference>
<sequence>MSSSSLLTKLLDYVVEQSKDIDPRGFRLSGTDGFLRTSGDLRGLPGVDLDIKVEGDHIWLRVARLEAQNPPTVPPEQKELFVVDSNPTGKLPRINEAALERRIAVLTEGEPETVSQQLADSEKEAIEVELERYTRLWQTWAEVEKPRWQAIRLYGELFSLKQQLELEDTAKPQEFVCGIGVASWKMSFEERTKKVDFDYQYPVLTQSLELAIDDRTLAIEVRPRAVGPRIEFDAFSACQLQSAAAVERAVKEELERSAERPPNPFDPGTYEHALRSVAGNIDRNGKYIEGQVGLPPAGPSLLVTDLWVFHSRPRSNNFLHEDIERLKAHLKEGAEIPEGPLALVTPPADEKVSYEAVSFRGLAGTPSSGSGKTRELYFPLPYNHEQVTIVEQLERSDGVAVQGPPGTGKTHTIANIICHYLANGKKILVTSKGEKALELLQEKIPEEVRPLTVALLSGDRQGMQQFQASIEAIIHQVSQMNPDVVASQIQADLSAIDRAHTTMQRIDRRIDEIAMTQLSDVEVDGVVMRAQKMAEFVIEGGKTFSWFDDSLSLAPENAPPLVAEDVRALREARRNLGSDIGYVSAHLPSSAALLTVDDVRRLHTVMVNIASLKEAEAQGTLIPLRATTDDVYEHARDMLAKVDAAVTLAIEIEETEETWPFDLRRKCRRADHATERMALEALFGESDQLMEARSAFMQRPVKIDEAALGSPKVKEALERAVKTGKPFGMFVMGAGDAKEMVAAIRIAEIAPKNEADWQHVLSYVNLHEKVASFCARWNEFANVLDVPRLTPSVTQLRHIERVTIAARKAHAFATNHDAHLTAVADKVFAVPPVDDLRGGSEQLSRVREYLRQHLSRVELAQATTNLSILREKLAGTRGPVAERLRDFAENRLGEPALPAEKAAADYAELVAELRRVEGLFNELEAVRTLSKKIETAGAVRLAARLRSVPVPAAGEDVTWPASWREAWNWARVRDYLESIEARQELIELAAQRRDVESGLSRLYSSMVSKSAWLSTKMNATPKVLSALETYRTAIRRIGAGTGPNAVRHRRDAQKAMHDAQDAVPCWVMSHAKVSETLPASLGAFDLVIVDEASQSDLWALPAVLRGKKILVVGDDRQVSPDGGFISAVRIQELKDRFLADQPHAPVLTPEKSLYDIASTVFAAQKVMLREHFRCVPPIIAYSNKHFYKDFIQPLRIPKMSQRIDPPLVDIYVPHGLRDKRDINRAEAEAIVAEIQAVLANPQFAHRTLGVVTLLGPEQGKFIDALVRERCDAAELHRRKFACGDARTFQGAERHIIFLSLVIDSSGTRALSDQSSEQRFNVAASRAQDRMYLVRSVKLSELSASGKDLRAGLLQHFSMPIDQQGNGEEEKSLIDLCESGFERQVYAELVTRGYRVIPQVKAGAFRIDMVVEGANDARLAIELDGDEFHGPDRWQADMNRQRVLERAGWVFWRCFASTWSMRREEVLNDLLARMYALGIEPLGAIERVPALVEYREWNGNGEELVDDEQSLAQSLA</sequence>
<dbReference type="GO" id="GO:0005524">
    <property type="term" value="F:ATP binding"/>
    <property type="evidence" value="ECO:0007669"/>
    <property type="project" value="UniProtKB-KW"/>
</dbReference>
<feature type="coiled-coil region" evidence="6">
    <location>
        <begin position="899"/>
        <end position="926"/>
    </location>
</feature>
<gene>
    <name evidence="10" type="ORF">DF037_12790</name>
</gene>
<evidence type="ECO:0000256" key="2">
    <source>
        <dbReference type="ARBA" id="ARBA00022741"/>
    </source>
</evidence>
<protein>
    <submittedName>
        <fullName evidence="10">Very short patch repair endonuclease</fullName>
    </submittedName>
</protein>
<dbReference type="Pfam" id="PF13087">
    <property type="entry name" value="AAA_12"/>
    <property type="match status" value="1"/>
</dbReference>
<dbReference type="InterPro" id="IPR011335">
    <property type="entry name" value="Restrct_endonuc-II-like"/>
</dbReference>
<dbReference type="SUPFAM" id="SSF52540">
    <property type="entry name" value="P-loop containing nucleoside triphosphate hydrolases"/>
    <property type="match status" value="1"/>
</dbReference>
<dbReference type="SUPFAM" id="SSF52980">
    <property type="entry name" value="Restriction endonuclease-like"/>
    <property type="match status" value="1"/>
</dbReference>
<dbReference type="PANTHER" id="PTHR43788">
    <property type="entry name" value="DNA2/NAM7 HELICASE FAMILY MEMBER"/>
    <property type="match status" value="1"/>
</dbReference>
<keyword evidence="5" id="KW-0067">ATP-binding</keyword>
<dbReference type="InterPro" id="IPR041679">
    <property type="entry name" value="DNA2/NAM7-like_C"/>
</dbReference>
<evidence type="ECO:0000259" key="8">
    <source>
        <dbReference type="Pfam" id="PF13087"/>
    </source>
</evidence>
<dbReference type="CDD" id="cd18808">
    <property type="entry name" value="SF1_C_Upf1"/>
    <property type="match status" value="1"/>
</dbReference>
<dbReference type="InterPro" id="IPR041677">
    <property type="entry name" value="DNA2/NAM7_AAA_11"/>
</dbReference>
<dbReference type="InterPro" id="IPR049468">
    <property type="entry name" value="Restrct_endonuc-II-like_dom"/>
</dbReference>
<dbReference type="EMBL" id="QTQX01000007">
    <property type="protein sequence ID" value="RQT29963.1"/>
    <property type="molecule type" value="Genomic_DNA"/>
</dbReference>
<name>A0A3N8SH96_9BURK</name>
<dbReference type="RefSeq" id="WP_124617582.1">
    <property type="nucleotide sequence ID" value="NZ_JAIZRD010000060.1"/>
</dbReference>
<evidence type="ECO:0000313" key="11">
    <source>
        <dbReference type="Proteomes" id="UP000269271"/>
    </source>
</evidence>
<keyword evidence="10" id="KW-0255">Endonuclease</keyword>
<keyword evidence="6" id="KW-0175">Coiled coil</keyword>
<dbReference type="InterPro" id="IPR050534">
    <property type="entry name" value="Coronavir_polyprotein_1ab"/>
</dbReference>
<accession>A0A3N8SH96</accession>
<reference evidence="10 11" key="1">
    <citation type="submission" date="2018-08" db="EMBL/GenBank/DDBJ databases">
        <title>Comparative analysis of Burkholderia isolates from Puerto Rico.</title>
        <authorList>
            <person name="Hall C."/>
            <person name="Sahl J."/>
            <person name="Wagner D."/>
        </authorList>
    </citation>
    <scope>NUCLEOTIDE SEQUENCE [LARGE SCALE GENOMIC DNA]</scope>
    <source>
        <strain evidence="10 11">Bp9001</strain>
    </source>
</reference>
<dbReference type="Gene3D" id="3.40.50.300">
    <property type="entry name" value="P-loop containing nucleotide triphosphate hydrolases"/>
    <property type="match status" value="3"/>
</dbReference>
<keyword evidence="4" id="KW-0347">Helicase</keyword>
<feature type="domain" description="DNA2/NAM7 helicase helicase" evidence="7">
    <location>
        <begin position="382"/>
        <end position="514"/>
    </location>
</feature>
<dbReference type="InterPro" id="IPR027417">
    <property type="entry name" value="P-loop_NTPase"/>
</dbReference>
<dbReference type="GO" id="GO:0043139">
    <property type="term" value="F:5'-3' DNA helicase activity"/>
    <property type="evidence" value="ECO:0007669"/>
    <property type="project" value="TreeGrafter"/>
</dbReference>
<comment type="caution">
    <text evidence="10">The sequence shown here is derived from an EMBL/GenBank/DDBJ whole genome shotgun (WGS) entry which is preliminary data.</text>
</comment>
<evidence type="ECO:0000259" key="9">
    <source>
        <dbReference type="Pfam" id="PF18741"/>
    </source>
</evidence>
<dbReference type="Proteomes" id="UP000269271">
    <property type="component" value="Unassembled WGS sequence"/>
</dbReference>
<comment type="similarity">
    <text evidence="1">Belongs to the DNA2/NAM7 helicase family.</text>
</comment>
<feature type="domain" description="DNA2/NAM7 helicase-like C-terminal" evidence="8">
    <location>
        <begin position="1152"/>
        <end position="1333"/>
    </location>
</feature>
<dbReference type="Pfam" id="PF13086">
    <property type="entry name" value="AAA_11"/>
    <property type="match status" value="1"/>
</dbReference>
<keyword evidence="3" id="KW-0378">Hydrolase</keyword>
<evidence type="ECO:0000256" key="1">
    <source>
        <dbReference type="ARBA" id="ARBA00007913"/>
    </source>
</evidence>
<evidence type="ECO:0000256" key="5">
    <source>
        <dbReference type="ARBA" id="ARBA00022840"/>
    </source>
</evidence>